<dbReference type="Proteomes" id="UP000031671">
    <property type="component" value="Unassembled WGS sequence"/>
</dbReference>
<dbReference type="RefSeq" id="WP_261836689.1">
    <property type="nucleotide sequence ID" value="NZ_AP024882.1"/>
</dbReference>
<protein>
    <submittedName>
        <fullName evidence="1">Uncharacterized protein</fullName>
    </submittedName>
</protein>
<comment type="caution">
    <text evidence="1">The sequence shown here is derived from an EMBL/GenBank/DDBJ whole genome shotgun (WGS) entry which is preliminary data.</text>
</comment>
<reference evidence="1 2" key="1">
    <citation type="submission" date="2015-01" db="EMBL/GenBank/DDBJ databases">
        <title>Vibrio sp. C1 JCM 19231 whole genome shotgun sequence.</title>
        <authorList>
            <person name="Sawabe T."/>
            <person name="Meirelles P."/>
            <person name="Feng G."/>
            <person name="Sayaka M."/>
            <person name="Hattori M."/>
            <person name="Ohkuma M."/>
        </authorList>
    </citation>
    <scope>NUCLEOTIDE SEQUENCE [LARGE SCALE GENOMIC DNA]</scope>
    <source>
        <strain evidence="2">JCM 19231</strain>
    </source>
</reference>
<name>A0A0B8P0R1_9VIBR</name>
<gene>
    <name evidence="1" type="ORF">JCM19231_1548</name>
</gene>
<evidence type="ECO:0000313" key="1">
    <source>
        <dbReference type="EMBL" id="GAM58167.1"/>
    </source>
</evidence>
<sequence>MLKNWTVTTQAVKNATAGVMIREKYLLSKSHPNHKNTERILNLLGNQKTSQRIAIAGEHFRTTQMLNNKGGRPLQSYAMEFCLTMPQGYRPTPEQWRSIVRDICITVAKKLELTDVEFEHFKTRLRAVVHQQKQQGLGAGDHVHLIMPKIVGARILKELQRKQVTRLIKQSFNSAVLEHTGYDYTQYVPKATGRGKRLDEWQYQQQEAKRALKIQRLVTKLQNQSDKWFKAFSKNDEKQLNRQFNRLIKTFEELASLSPDEVTSKNISLLKKDIQKKSNRDII</sequence>
<keyword evidence="2" id="KW-1185">Reference proteome</keyword>
<evidence type="ECO:0000313" key="2">
    <source>
        <dbReference type="Proteomes" id="UP000031671"/>
    </source>
</evidence>
<dbReference type="EMBL" id="BBRZ01000076">
    <property type="protein sequence ID" value="GAM58167.1"/>
    <property type="molecule type" value="Genomic_DNA"/>
</dbReference>
<reference evidence="1 2" key="2">
    <citation type="submission" date="2015-01" db="EMBL/GenBank/DDBJ databases">
        <authorList>
            <consortium name="NBRP consortium"/>
            <person name="Sawabe T."/>
            <person name="Meirelles P."/>
            <person name="Feng G."/>
            <person name="Sayaka M."/>
            <person name="Hattori M."/>
            <person name="Ohkuma M."/>
        </authorList>
    </citation>
    <scope>NUCLEOTIDE SEQUENCE [LARGE SCALE GENOMIC DNA]</scope>
    <source>
        <strain evidence="2">JCM 19231</strain>
    </source>
</reference>
<proteinExistence type="predicted"/>
<accession>A0A0B8P0R1</accession>
<dbReference type="AlphaFoldDB" id="A0A0B8P0R1"/>
<organism evidence="1 2">
    <name type="scientific">Vibrio ishigakensis</name>
    <dbReference type="NCBI Taxonomy" id="1481914"/>
    <lineage>
        <taxon>Bacteria</taxon>
        <taxon>Pseudomonadati</taxon>
        <taxon>Pseudomonadota</taxon>
        <taxon>Gammaproteobacteria</taxon>
        <taxon>Vibrionales</taxon>
        <taxon>Vibrionaceae</taxon>
        <taxon>Vibrio</taxon>
    </lineage>
</organism>